<keyword evidence="3" id="KW-1185">Reference proteome</keyword>
<comment type="caution">
    <text evidence="2">The sequence shown here is derived from an EMBL/GenBank/DDBJ whole genome shotgun (WGS) entry which is preliminary data.</text>
</comment>
<organism evidence="2 3">
    <name type="scientific">Coprinopsis cinerea (strain Okayama-7 / 130 / ATCC MYA-4618 / FGSC 9003)</name>
    <name type="common">Inky cap fungus</name>
    <name type="synonym">Hormographiella aspergillata</name>
    <dbReference type="NCBI Taxonomy" id="240176"/>
    <lineage>
        <taxon>Eukaryota</taxon>
        <taxon>Fungi</taxon>
        <taxon>Dikarya</taxon>
        <taxon>Basidiomycota</taxon>
        <taxon>Agaricomycotina</taxon>
        <taxon>Agaricomycetes</taxon>
        <taxon>Agaricomycetidae</taxon>
        <taxon>Agaricales</taxon>
        <taxon>Agaricineae</taxon>
        <taxon>Psathyrellaceae</taxon>
        <taxon>Coprinopsis</taxon>
    </lineage>
</organism>
<evidence type="ECO:0000256" key="1">
    <source>
        <dbReference type="SAM" id="SignalP"/>
    </source>
</evidence>
<evidence type="ECO:0000313" key="3">
    <source>
        <dbReference type="Proteomes" id="UP000001861"/>
    </source>
</evidence>
<feature type="signal peptide" evidence="1">
    <location>
        <begin position="1"/>
        <end position="20"/>
    </location>
</feature>
<sequence length="223" mass="23291">MHPTLGSLALFLFAAPLAFSADADVITAFGPATTQEAVAGSTHGELRHILSGSHLGASPLSVDDEGLTHYAASHVYSFGVVEEPTTTTTYLTTPTTLSYTFRADASRYFNEGPVRGAISTGAPGEEDTVFPEIEGSRRTNQCVIQPGDSGLAVCEEEVVIPLPEDLGTGMITIIHRTYSGTPRPLYTGPAKLEDLEDSGARSVVSMGGAGVGGWIAPMVSGYL</sequence>
<proteinExistence type="predicted"/>
<protein>
    <submittedName>
        <fullName evidence="2">Uncharacterized protein</fullName>
    </submittedName>
</protein>
<dbReference type="VEuPathDB" id="FungiDB:CC1G_07789"/>
<dbReference type="AlphaFoldDB" id="A8NP19"/>
<reference evidence="2 3" key="1">
    <citation type="journal article" date="2010" name="Proc. Natl. Acad. Sci. U.S.A.">
        <title>Insights into evolution of multicellular fungi from the assembled chromosomes of the mushroom Coprinopsis cinerea (Coprinus cinereus).</title>
        <authorList>
            <person name="Stajich J.E."/>
            <person name="Wilke S.K."/>
            <person name="Ahren D."/>
            <person name="Au C.H."/>
            <person name="Birren B.W."/>
            <person name="Borodovsky M."/>
            <person name="Burns C."/>
            <person name="Canback B."/>
            <person name="Casselton L.A."/>
            <person name="Cheng C.K."/>
            <person name="Deng J."/>
            <person name="Dietrich F.S."/>
            <person name="Fargo D.C."/>
            <person name="Farman M.L."/>
            <person name="Gathman A.C."/>
            <person name="Goldberg J."/>
            <person name="Guigo R."/>
            <person name="Hoegger P.J."/>
            <person name="Hooker J.B."/>
            <person name="Huggins A."/>
            <person name="James T.Y."/>
            <person name="Kamada T."/>
            <person name="Kilaru S."/>
            <person name="Kodira C."/>
            <person name="Kues U."/>
            <person name="Kupfer D."/>
            <person name="Kwan H.S."/>
            <person name="Lomsadze A."/>
            <person name="Li W."/>
            <person name="Lilly W.W."/>
            <person name="Ma L.J."/>
            <person name="Mackey A.J."/>
            <person name="Manning G."/>
            <person name="Martin F."/>
            <person name="Muraguchi H."/>
            <person name="Natvig D.O."/>
            <person name="Palmerini H."/>
            <person name="Ramesh M.A."/>
            <person name="Rehmeyer C.J."/>
            <person name="Roe B.A."/>
            <person name="Shenoy N."/>
            <person name="Stanke M."/>
            <person name="Ter-Hovhannisyan V."/>
            <person name="Tunlid A."/>
            <person name="Velagapudi R."/>
            <person name="Vision T.J."/>
            <person name="Zeng Q."/>
            <person name="Zolan M.E."/>
            <person name="Pukkila P.J."/>
        </authorList>
    </citation>
    <scope>NUCLEOTIDE SEQUENCE [LARGE SCALE GENOMIC DNA]</scope>
    <source>
        <strain evidence="3">Okayama-7 / 130 / ATCC MYA-4618 / FGSC 9003</strain>
    </source>
</reference>
<evidence type="ECO:0000313" key="2">
    <source>
        <dbReference type="EMBL" id="EAU86593.2"/>
    </source>
</evidence>
<dbReference type="EMBL" id="AACS02000012">
    <property type="protein sequence ID" value="EAU86593.2"/>
    <property type="molecule type" value="Genomic_DNA"/>
</dbReference>
<dbReference type="HOGENOM" id="CLU_1272221_0_0_1"/>
<dbReference type="GeneID" id="6011774"/>
<keyword evidence="1" id="KW-0732">Signal</keyword>
<dbReference type="KEGG" id="cci:CC1G_07789"/>
<feature type="chain" id="PRO_5002724743" evidence="1">
    <location>
        <begin position="21"/>
        <end position="223"/>
    </location>
</feature>
<name>A8NP19_COPC7</name>
<gene>
    <name evidence="2" type="ORF">CC1G_07789</name>
</gene>
<dbReference type="Proteomes" id="UP000001861">
    <property type="component" value="Unassembled WGS sequence"/>
</dbReference>
<dbReference type="RefSeq" id="XP_001835246.2">
    <property type="nucleotide sequence ID" value="XM_001835194.2"/>
</dbReference>
<accession>A8NP19</accession>
<dbReference type="InParanoid" id="A8NP19"/>